<dbReference type="Proteomes" id="UP000694866">
    <property type="component" value="Unplaced"/>
</dbReference>
<dbReference type="AlphaFoldDB" id="A0A9R1SXP5"/>
<gene>
    <name evidence="3" type="primary">LOC105264071</name>
</gene>
<dbReference type="GeneID" id="105264071"/>
<evidence type="ECO:0000256" key="1">
    <source>
        <dbReference type="SAM" id="Coils"/>
    </source>
</evidence>
<dbReference type="KEGG" id="fas:105264071"/>
<sequence length="375" mass="42269">METDDEDVFALDEEEDEIIEIPQVYNPVDENLIKQLTEVEEQIERGKRQNDEIKLVTDKILEKLHKKAMYYDADSSGTDTDSERYDEAGVPVLKRQKRKKSVGPPALIVSGVWQRVVDDKWVIGVDLQNTSTRVLVEPTVYVMIKGQRELQGVTCLWEMTEAALWNRIENVTPDVGHKVATVVLDMPSFEDCEVIEGHGVISYEIEGYYLQTPIESFSMTAAQAVDKSMTPRHSAVLEKSVLAIKASSVETTVSIPLGQDLGAKLMDFMEGNGFNEIFPDVHVSKHTEMLRHCIIEILLGEDDVNLRISAKSTSQVNIILHLLKTEIPEVTERNKGDKLLEAAIALEREIELRLEGLNLRKILNASIFTDLLIPE</sequence>
<keyword evidence="1" id="KW-0175">Coiled coil</keyword>
<accession>A0A9R1SXP5</accession>
<protein>
    <submittedName>
        <fullName evidence="3">Uncharacterized protein</fullName>
    </submittedName>
</protein>
<feature type="coiled-coil region" evidence="1">
    <location>
        <begin position="29"/>
        <end position="56"/>
    </location>
</feature>
<keyword evidence="2" id="KW-1185">Reference proteome</keyword>
<name>A0A9R1SXP5_9HYME</name>
<organism evidence="2 3">
    <name type="scientific">Fopius arisanus</name>
    <dbReference type="NCBI Taxonomy" id="64838"/>
    <lineage>
        <taxon>Eukaryota</taxon>
        <taxon>Metazoa</taxon>
        <taxon>Ecdysozoa</taxon>
        <taxon>Arthropoda</taxon>
        <taxon>Hexapoda</taxon>
        <taxon>Insecta</taxon>
        <taxon>Pterygota</taxon>
        <taxon>Neoptera</taxon>
        <taxon>Endopterygota</taxon>
        <taxon>Hymenoptera</taxon>
        <taxon>Apocrita</taxon>
        <taxon>Ichneumonoidea</taxon>
        <taxon>Braconidae</taxon>
        <taxon>Opiinae</taxon>
        <taxon>Fopius</taxon>
    </lineage>
</organism>
<proteinExistence type="predicted"/>
<dbReference type="RefSeq" id="XP_011298955.1">
    <property type="nucleotide sequence ID" value="XM_011300653.1"/>
</dbReference>
<reference evidence="3" key="1">
    <citation type="submission" date="2025-08" db="UniProtKB">
        <authorList>
            <consortium name="RefSeq"/>
        </authorList>
    </citation>
    <scope>IDENTIFICATION</scope>
    <source>
        <strain evidence="3">USDA-PBARC FA_bdor</strain>
        <tissue evidence="3">Whole organism</tissue>
    </source>
</reference>
<evidence type="ECO:0000313" key="3">
    <source>
        <dbReference type="RefSeq" id="XP_011298955.1"/>
    </source>
</evidence>
<evidence type="ECO:0000313" key="2">
    <source>
        <dbReference type="Proteomes" id="UP000694866"/>
    </source>
</evidence>
<dbReference type="OrthoDB" id="7664046at2759"/>